<evidence type="ECO:0000256" key="10">
    <source>
        <dbReference type="ARBA" id="ARBA00023163"/>
    </source>
</evidence>
<dbReference type="Pfam" id="PF00158">
    <property type="entry name" value="Sigma54_activat"/>
    <property type="match status" value="1"/>
</dbReference>
<dbReference type="GO" id="GO:0000160">
    <property type="term" value="P:phosphorelay signal transduction system"/>
    <property type="evidence" value="ECO:0007669"/>
    <property type="project" value="UniProtKB-KW"/>
</dbReference>
<feature type="domain" description="PAS" evidence="13">
    <location>
        <begin position="144"/>
        <end position="196"/>
    </location>
</feature>
<dbReference type="InterPro" id="IPR002078">
    <property type="entry name" value="Sigma_54_int"/>
</dbReference>
<dbReference type="SUPFAM" id="SSF52540">
    <property type="entry name" value="P-loop containing nucleoside triphosphate hydrolases"/>
    <property type="match status" value="1"/>
</dbReference>
<dbReference type="PANTHER" id="PTHR32071:SF117">
    <property type="entry name" value="PTS-DEPENDENT DIHYDROXYACETONE KINASE OPERON REGULATORY PROTEIN-RELATED"/>
    <property type="match status" value="1"/>
</dbReference>
<dbReference type="SMART" id="SM00086">
    <property type="entry name" value="PAC"/>
    <property type="match status" value="2"/>
</dbReference>
<keyword evidence="6" id="KW-0902">Two-component regulatory system</keyword>
<dbReference type="Pfam" id="PF00989">
    <property type="entry name" value="PAS"/>
    <property type="match status" value="1"/>
</dbReference>
<feature type="domain" description="Sigma-54 factor interaction" evidence="12">
    <location>
        <begin position="306"/>
        <end position="535"/>
    </location>
</feature>
<dbReference type="NCBIfam" id="TIGR00229">
    <property type="entry name" value="sensory_box"/>
    <property type="match status" value="1"/>
</dbReference>
<dbReference type="EMBL" id="QBUD01000001">
    <property type="protein sequence ID" value="PUB18932.1"/>
    <property type="molecule type" value="Genomic_DNA"/>
</dbReference>
<dbReference type="AlphaFoldDB" id="A0A2T6KQV4"/>
<dbReference type="Gene3D" id="3.30.450.20">
    <property type="entry name" value="PAS domain"/>
    <property type="match status" value="1"/>
</dbReference>
<evidence type="ECO:0000259" key="13">
    <source>
        <dbReference type="PROSITE" id="PS50112"/>
    </source>
</evidence>
<keyword evidence="10" id="KW-0804">Transcription</keyword>
<proteinExistence type="predicted"/>
<dbReference type="CDD" id="cd00009">
    <property type="entry name" value="AAA"/>
    <property type="match status" value="1"/>
</dbReference>
<dbReference type="CDD" id="cd00130">
    <property type="entry name" value="PAS"/>
    <property type="match status" value="1"/>
</dbReference>
<sequence>MNCDSDILAALAFSPLPTILLDTQADRIADHNAEAAMLFNTRLRNKNLSPFLTSAATEMAVFLDAVIHFGRYIDGTLGFARDDGSPLRLQTYGTHIKSSDKILVMLGFLDLDAQDRRNAQAEQEAHQRAGLMQWQNIYGFFREVEMQNQLILNAAGEGIYGINAEGKATFVNRAAQEMLGWDAADLIGRELHSIIHHHHLNGELFPSHTCPIYKSFRRDETVRVEDDAFWRKDGKPILVEYVSTPIYDHGVLAGAVVIFRDVTERKDNEKKLRDALAEVENLRVQLEQENDYLLTEIRSVRSHTGIVGRSPSVRNLAAQIDLVADTNTNVLVTGATGTGKSLTVSAIHEASARRKRPLVKVNCSDVSLDQLEQELFGYRKAAFRGATRDTVGKLTLAQNGTLHLDEVSDLPKAFQAKLANVLQEQKYRRLGDVTDIPVKMTIISTTNRDLAAEVQAGRFRQDLFFELSVFPMRCERLQDRPEDIPYLAKHFLDATSRRLRLPPTRLSKANIEALLAYPWPGNVRELENVIERAAILAQGGKLKFEFHTRAHDDTDTGDAVLSDADLRARERDNLIRCLQRSNGKVSGSGGAAQLLGLAPTTVYSRIKSFAITQAEWDTV</sequence>
<dbReference type="GO" id="GO:0006355">
    <property type="term" value="P:regulation of DNA-templated transcription"/>
    <property type="evidence" value="ECO:0007669"/>
    <property type="project" value="InterPro"/>
</dbReference>
<keyword evidence="5" id="KW-0067">ATP-binding</keyword>
<evidence type="ECO:0000256" key="8">
    <source>
        <dbReference type="ARBA" id="ARBA00023125"/>
    </source>
</evidence>
<dbReference type="GO" id="GO:0005524">
    <property type="term" value="F:ATP binding"/>
    <property type="evidence" value="ECO:0007669"/>
    <property type="project" value="UniProtKB-KW"/>
</dbReference>
<dbReference type="InterPro" id="IPR000014">
    <property type="entry name" value="PAS"/>
</dbReference>
<dbReference type="InterPro" id="IPR025944">
    <property type="entry name" value="Sigma_54_int_dom_CS"/>
</dbReference>
<keyword evidence="11" id="KW-0175">Coiled coil</keyword>
<name>A0A2T6KQV4_9RHOB</name>
<evidence type="ECO:0000256" key="4">
    <source>
        <dbReference type="ARBA" id="ARBA00022741"/>
    </source>
</evidence>
<dbReference type="Gene3D" id="3.40.50.300">
    <property type="entry name" value="P-loop containing nucleotide triphosphate hydrolases"/>
    <property type="match status" value="1"/>
</dbReference>
<evidence type="ECO:0000256" key="6">
    <source>
        <dbReference type="ARBA" id="ARBA00023012"/>
    </source>
</evidence>
<dbReference type="SMART" id="SM00091">
    <property type="entry name" value="PAS"/>
    <property type="match status" value="1"/>
</dbReference>
<evidence type="ECO:0000259" key="12">
    <source>
        <dbReference type="PROSITE" id="PS50045"/>
    </source>
</evidence>
<feature type="coiled-coil region" evidence="11">
    <location>
        <begin position="265"/>
        <end position="296"/>
    </location>
</feature>
<dbReference type="InterPro" id="IPR027417">
    <property type="entry name" value="P-loop_NTPase"/>
</dbReference>
<dbReference type="OrthoDB" id="9805953at2"/>
<evidence type="ECO:0000256" key="5">
    <source>
        <dbReference type="ARBA" id="ARBA00022840"/>
    </source>
</evidence>
<accession>A0A2T6KQV4</accession>
<protein>
    <recommendedName>
        <fullName evidence="3">Nif-specific regulatory protein</fullName>
    </recommendedName>
</protein>
<dbReference type="PROSITE" id="PS00688">
    <property type="entry name" value="SIGMA54_INTERACT_3"/>
    <property type="match status" value="1"/>
</dbReference>
<keyword evidence="9" id="KW-0010">Activator</keyword>
<feature type="domain" description="PAC" evidence="14">
    <location>
        <begin position="218"/>
        <end position="274"/>
    </location>
</feature>
<dbReference type="PROSITE" id="PS50113">
    <property type="entry name" value="PAC"/>
    <property type="match status" value="1"/>
</dbReference>
<evidence type="ECO:0000256" key="3">
    <source>
        <dbReference type="ARBA" id="ARBA00015308"/>
    </source>
</evidence>
<dbReference type="InterPro" id="IPR001610">
    <property type="entry name" value="PAC"/>
</dbReference>
<evidence type="ECO:0000256" key="9">
    <source>
        <dbReference type="ARBA" id="ARBA00023159"/>
    </source>
</evidence>
<evidence type="ECO:0000313" key="16">
    <source>
        <dbReference type="Proteomes" id="UP000244523"/>
    </source>
</evidence>
<evidence type="ECO:0000259" key="14">
    <source>
        <dbReference type="PROSITE" id="PS50113"/>
    </source>
</evidence>
<evidence type="ECO:0000256" key="2">
    <source>
        <dbReference type="ARBA" id="ARBA00011135"/>
    </source>
</evidence>
<dbReference type="Pfam" id="PF25601">
    <property type="entry name" value="AAA_lid_14"/>
    <property type="match status" value="1"/>
</dbReference>
<dbReference type="GO" id="GO:0003677">
    <property type="term" value="F:DNA binding"/>
    <property type="evidence" value="ECO:0007669"/>
    <property type="project" value="UniProtKB-KW"/>
</dbReference>
<evidence type="ECO:0000256" key="7">
    <source>
        <dbReference type="ARBA" id="ARBA00023015"/>
    </source>
</evidence>
<dbReference type="InterPro" id="IPR003593">
    <property type="entry name" value="AAA+_ATPase"/>
</dbReference>
<dbReference type="PROSITE" id="PS50112">
    <property type="entry name" value="PAS"/>
    <property type="match status" value="1"/>
</dbReference>
<dbReference type="InterPro" id="IPR000700">
    <property type="entry name" value="PAS-assoc_C"/>
</dbReference>
<reference evidence="15 16" key="1">
    <citation type="submission" date="2018-04" db="EMBL/GenBank/DDBJ databases">
        <title>Genomic Encyclopedia of Archaeal and Bacterial Type Strains, Phase II (KMG-II): from individual species to whole genera.</title>
        <authorList>
            <person name="Goeker M."/>
        </authorList>
    </citation>
    <scope>NUCLEOTIDE SEQUENCE [LARGE SCALE GENOMIC DNA]</scope>
    <source>
        <strain evidence="15 16">DSM 29955</strain>
    </source>
</reference>
<dbReference type="InterPro" id="IPR013767">
    <property type="entry name" value="PAS_fold"/>
</dbReference>
<dbReference type="FunFam" id="3.40.50.300:FF:000006">
    <property type="entry name" value="DNA-binding transcriptional regulator NtrC"/>
    <property type="match status" value="1"/>
</dbReference>
<dbReference type="PROSITE" id="PS50045">
    <property type="entry name" value="SIGMA54_INTERACT_4"/>
    <property type="match status" value="1"/>
</dbReference>
<keyword evidence="7" id="KW-0805">Transcription regulation</keyword>
<comment type="caution">
    <text evidence="15">The sequence shown here is derived from an EMBL/GenBank/DDBJ whole genome shotgun (WGS) entry which is preliminary data.</text>
</comment>
<dbReference type="InterPro" id="IPR035965">
    <property type="entry name" value="PAS-like_dom_sf"/>
</dbReference>
<organism evidence="15 16">
    <name type="scientific">Yoonia sediminilitoris</name>
    <dbReference type="NCBI Taxonomy" id="1286148"/>
    <lineage>
        <taxon>Bacteria</taxon>
        <taxon>Pseudomonadati</taxon>
        <taxon>Pseudomonadota</taxon>
        <taxon>Alphaproteobacteria</taxon>
        <taxon>Rhodobacterales</taxon>
        <taxon>Paracoccaceae</taxon>
        <taxon>Yoonia</taxon>
    </lineage>
</organism>
<comment type="function">
    <text evidence="1">Required for activation of most nif operons, which are directly involved in nitrogen fixation.</text>
</comment>
<evidence type="ECO:0000256" key="11">
    <source>
        <dbReference type="SAM" id="Coils"/>
    </source>
</evidence>
<dbReference type="PANTHER" id="PTHR32071">
    <property type="entry name" value="TRANSCRIPTIONAL REGULATORY PROTEIN"/>
    <property type="match status" value="1"/>
</dbReference>
<dbReference type="SMART" id="SM00382">
    <property type="entry name" value="AAA"/>
    <property type="match status" value="1"/>
</dbReference>
<keyword evidence="4" id="KW-0547">Nucleotide-binding</keyword>
<dbReference type="RefSeq" id="WP_108384630.1">
    <property type="nucleotide sequence ID" value="NZ_QBUD01000001.1"/>
</dbReference>
<keyword evidence="8" id="KW-0238">DNA-binding</keyword>
<dbReference type="Gene3D" id="1.10.8.60">
    <property type="match status" value="1"/>
</dbReference>
<evidence type="ECO:0000313" key="15">
    <source>
        <dbReference type="EMBL" id="PUB18932.1"/>
    </source>
</evidence>
<comment type="subunit">
    <text evidence="2">Interacts with sigma-54.</text>
</comment>
<gene>
    <name evidence="15" type="ORF">C8N45_101523</name>
</gene>
<dbReference type="Proteomes" id="UP000244523">
    <property type="component" value="Unassembled WGS sequence"/>
</dbReference>
<dbReference type="InterPro" id="IPR058031">
    <property type="entry name" value="AAA_lid_NorR"/>
</dbReference>
<keyword evidence="16" id="KW-1185">Reference proteome</keyword>
<dbReference type="SUPFAM" id="SSF55785">
    <property type="entry name" value="PYP-like sensor domain (PAS domain)"/>
    <property type="match status" value="1"/>
</dbReference>
<evidence type="ECO:0000256" key="1">
    <source>
        <dbReference type="ARBA" id="ARBA00002167"/>
    </source>
</evidence>